<dbReference type="EMBL" id="CAJHNH020002380">
    <property type="protein sequence ID" value="CAG5126541.1"/>
    <property type="molecule type" value="Genomic_DNA"/>
</dbReference>
<dbReference type="GO" id="GO:0005737">
    <property type="term" value="C:cytoplasm"/>
    <property type="evidence" value="ECO:0007669"/>
    <property type="project" value="TreeGrafter"/>
</dbReference>
<feature type="domain" description="Period circadian-like C-terminal" evidence="4">
    <location>
        <begin position="317"/>
        <end position="431"/>
    </location>
</feature>
<sequence length="976" mass="107662">LSTPESKSTLIDDKGVSSIYNQLNYSHNIKRFLMSHPKSFSNVSDEDSIINREDSEDEVINDDEEMPLEIPVVKPPSCGSSTQVHVSEQGHAEDMLNLPTFGDEAVPPRDMADNIHLLTEETLKKHTKIQERLYLQRIAEEQPLLLNMRRIRCSRNGSHQKRPRIREAGEEVEAAKHPCTNSGVFRSSSNIFMQSFPAVTSSNLTPGNMSLPAQPTIHLVPGDTMSASCLPCTLGPLMSNSGLVSLHRATTPQNMQWPYYPQTGYTLLPQVMTGFYRPLLQPVQVQTLAPQNAGFGMVPISQEPLAQDETLGLQPAKRSKIDNSEKKNGDSDNPQSSVDDTTSSIMYLLEADSSTFEDSDNKASTGMTQSRVKNRRSPESPWLRGVKWNADTKMRYTMPKRKTFLVLKMDDKMLKKTKQSDLVQSSLEQLLREISSPEHEDPMDEEADYLFYPGDEVGENDKNAEKTEVVDITASSRELNDGRRSGRNTEDIVWGLAATENEDENYDTPVNSHSEDEKAASTPVKGEEEEKETKTEANTHLNNSQAIKGDRNIAMETVFIRNSQAGGGPSLTTRGSSPKDGSLSGDECSGSDGGQKAEMEDSQSNCSKVSSDLTPSDNRSNEEAASSMKESDTSMKNMKGVPSVASSNSSNDHNSQEEVLSTALRNTEDVFRKLFVPLKVQIYQKADTPSAPYWLVEAHLSPRVAMTYKVPCRQLEDVLNEDHKNMSSLVQSPTVKQQLLQLLNDVEIKSEAVTEAASMLTSGYLTSVIATTPSSLFTQSSALSSDSCLKSIKEEPSSDDKSTENGKAIDDEHVTKAAHDYANEIKTSMADMKELKTDTGSFPYQCSTSLESCFPTKSLPDTLGRRASPNYKHTTEDHSSSDTITDQIAEDPTISTSFRGHSSYTDTSTLRGSSSFSCISSGTDCHIQEKLQAMGSSCFPGQRIEDIIMSKVFLPQEVFSSSLEARNMPLTFHTSE</sequence>
<accession>A0A8S3ZHY3</accession>
<keyword evidence="6" id="KW-1185">Reference proteome</keyword>
<feature type="compositionally biased region" description="Polar residues" evidence="3">
    <location>
        <begin position="562"/>
        <end position="576"/>
    </location>
</feature>
<evidence type="ECO:0000313" key="6">
    <source>
        <dbReference type="Proteomes" id="UP000678393"/>
    </source>
</evidence>
<protein>
    <recommendedName>
        <fullName evidence="4">Period circadian-like C-terminal domain-containing protein</fullName>
    </recommendedName>
</protein>
<proteinExistence type="predicted"/>
<gene>
    <name evidence="5" type="ORF">CUNI_LOCUS12099</name>
</gene>
<dbReference type="GO" id="GO:0000122">
    <property type="term" value="P:negative regulation of transcription by RNA polymerase II"/>
    <property type="evidence" value="ECO:0007669"/>
    <property type="project" value="TreeGrafter"/>
</dbReference>
<organism evidence="5 6">
    <name type="scientific">Candidula unifasciata</name>
    <dbReference type="NCBI Taxonomy" id="100452"/>
    <lineage>
        <taxon>Eukaryota</taxon>
        <taxon>Metazoa</taxon>
        <taxon>Spiralia</taxon>
        <taxon>Lophotrochozoa</taxon>
        <taxon>Mollusca</taxon>
        <taxon>Gastropoda</taxon>
        <taxon>Heterobranchia</taxon>
        <taxon>Euthyneura</taxon>
        <taxon>Panpulmonata</taxon>
        <taxon>Eupulmonata</taxon>
        <taxon>Stylommatophora</taxon>
        <taxon>Helicina</taxon>
        <taxon>Helicoidea</taxon>
        <taxon>Geomitridae</taxon>
        <taxon>Candidula</taxon>
    </lineage>
</organism>
<dbReference type="GO" id="GO:0032922">
    <property type="term" value="P:circadian regulation of gene expression"/>
    <property type="evidence" value="ECO:0007669"/>
    <property type="project" value="TreeGrafter"/>
</dbReference>
<feature type="non-terminal residue" evidence="5">
    <location>
        <position position="976"/>
    </location>
</feature>
<feature type="compositionally biased region" description="Polar residues" evidence="3">
    <location>
        <begin position="356"/>
        <end position="371"/>
    </location>
</feature>
<dbReference type="GO" id="GO:0001222">
    <property type="term" value="F:transcription corepressor binding"/>
    <property type="evidence" value="ECO:0007669"/>
    <property type="project" value="TreeGrafter"/>
</dbReference>
<dbReference type="GO" id="GO:0000976">
    <property type="term" value="F:transcription cis-regulatory region binding"/>
    <property type="evidence" value="ECO:0007669"/>
    <property type="project" value="TreeGrafter"/>
</dbReference>
<feature type="region of interest" description="Disordered" evidence="3">
    <location>
        <begin position="562"/>
        <end position="659"/>
    </location>
</feature>
<dbReference type="Pfam" id="PF12114">
    <property type="entry name" value="Period_C"/>
    <property type="match status" value="2"/>
</dbReference>
<feature type="region of interest" description="Disordered" evidence="3">
    <location>
        <begin position="498"/>
        <end position="549"/>
    </location>
</feature>
<feature type="compositionally biased region" description="Basic and acidic residues" evidence="3">
    <location>
        <begin position="513"/>
        <end position="537"/>
    </location>
</feature>
<name>A0A8S3ZHY3_9EUPU</name>
<feature type="compositionally biased region" description="Polar residues" evidence="3">
    <location>
        <begin position="331"/>
        <end position="340"/>
    </location>
</feature>
<evidence type="ECO:0000259" key="4">
    <source>
        <dbReference type="Pfam" id="PF12114"/>
    </source>
</evidence>
<dbReference type="InterPro" id="IPR022728">
    <property type="entry name" value="Period_circadian-like_C"/>
</dbReference>
<evidence type="ECO:0000256" key="2">
    <source>
        <dbReference type="ARBA" id="ARBA00023242"/>
    </source>
</evidence>
<evidence type="ECO:0000313" key="5">
    <source>
        <dbReference type="EMBL" id="CAG5126541.1"/>
    </source>
</evidence>
<dbReference type="OrthoDB" id="7788983at2759"/>
<feature type="compositionally biased region" description="Polar residues" evidence="3">
    <location>
        <begin position="602"/>
        <end position="618"/>
    </location>
</feature>
<keyword evidence="2" id="KW-0539">Nucleus</keyword>
<evidence type="ECO:0000256" key="3">
    <source>
        <dbReference type="SAM" id="MobiDB-lite"/>
    </source>
</evidence>
<feature type="compositionally biased region" description="Basic and acidic residues" evidence="3">
    <location>
        <begin position="319"/>
        <end position="330"/>
    </location>
</feature>
<evidence type="ECO:0000256" key="1">
    <source>
        <dbReference type="ARBA" id="ARBA00004123"/>
    </source>
</evidence>
<feature type="compositionally biased region" description="Polar residues" evidence="3">
    <location>
        <begin position="644"/>
        <end position="659"/>
    </location>
</feature>
<feature type="region of interest" description="Disordered" evidence="3">
    <location>
        <begin position="312"/>
        <end position="340"/>
    </location>
</feature>
<dbReference type="GO" id="GO:0005634">
    <property type="term" value="C:nucleus"/>
    <property type="evidence" value="ECO:0007669"/>
    <property type="project" value="UniProtKB-SubCell"/>
</dbReference>
<feature type="region of interest" description="Disordered" evidence="3">
    <location>
        <begin position="788"/>
        <end position="813"/>
    </location>
</feature>
<reference evidence="5" key="1">
    <citation type="submission" date="2021-04" db="EMBL/GenBank/DDBJ databases">
        <authorList>
            <consortium name="Molecular Ecology Group"/>
        </authorList>
    </citation>
    <scope>NUCLEOTIDE SEQUENCE</scope>
</reference>
<feature type="region of interest" description="Disordered" evidence="3">
    <location>
        <begin position="356"/>
        <end position="379"/>
    </location>
</feature>
<feature type="region of interest" description="Disordered" evidence="3">
    <location>
        <begin position="864"/>
        <end position="883"/>
    </location>
</feature>
<dbReference type="InterPro" id="IPR050760">
    <property type="entry name" value="Period_circadian_regulator"/>
</dbReference>
<dbReference type="PANTHER" id="PTHR11269:SF16">
    <property type="entry name" value="PERIOD CIRCADIAN PROTEIN"/>
    <property type="match status" value="1"/>
</dbReference>
<comment type="caution">
    <text evidence="5">The sequence shown here is derived from an EMBL/GenBank/DDBJ whole genome shotgun (WGS) entry which is preliminary data.</text>
</comment>
<dbReference type="GO" id="GO:0043153">
    <property type="term" value="P:entrainment of circadian clock by photoperiod"/>
    <property type="evidence" value="ECO:0007669"/>
    <property type="project" value="TreeGrafter"/>
</dbReference>
<feature type="compositionally biased region" description="Basic and acidic residues" evidence="3">
    <location>
        <begin position="791"/>
        <end position="813"/>
    </location>
</feature>
<comment type="subcellular location">
    <subcellularLocation>
        <location evidence="1">Nucleus</location>
    </subcellularLocation>
</comment>
<dbReference type="Proteomes" id="UP000678393">
    <property type="component" value="Unassembled WGS sequence"/>
</dbReference>
<dbReference type="PANTHER" id="PTHR11269">
    <property type="entry name" value="PERIOD CIRCADIAN PROTEIN"/>
    <property type="match status" value="1"/>
</dbReference>
<feature type="domain" description="Period circadian-like C-terminal" evidence="4">
    <location>
        <begin position="603"/>
        <end position="751"/>
    </location>
</feature>
<dbReference type="AlphaFoldDB" id="A0A8S3ZHY3"/>